<evidence type="ECO:0000313" key="3">
    <source>
        <dbReference type="Proteomes" id="UP001212997"/>
    </source>
</evidence>
<dbReference type="Proteomes" id="UP001212997">
    <property type="component" value="Unassembled WGS sequence"/>
</dbReference>
<reference evidence="2" key="1">
    <citation type="submission" date="2022-07" db="EMBL/GenBank/DDBJ databases">
        <title>Genome Sequence of Physisporinus lineatus.</title>
        <authorList>
            <person name="Buettner E."/>
        </authorList>
    </citation>
    <scope>NUCLEOTIDE SEQUENCE</scope>
    <source>
        <strain evidence="2">VT162</strain>
    </source>
</reference>
<dbReference type="EMBL" id="JANAWD010000243">
    <property type="protein sequence ID" value="KAJ3483061.1"/>
    <property type="molecule type" value="Genomic_DNA"/>
</dbReference>
<organism evidence="2 3">
    <name type="scientific">Meripilus lineatus</name>
    <dbReference type="NCBI Taxonomy" id="2056292"/>
    <lineage>
        <taxon>Eukaryota</taxon>
        <taxon>Fungi</taxon>
        <taxon>Dikarya</taxon>
        <taxon>Basidiomycota</taxon>
        <taxon>Agaricomycotina</taxon>
        <taxon>Agaricomycetes</taxon>
        <taxon>Polyporales</taxon>
        <taxon>Meripilaceae</taxon>
        <taxon>Meripilus</taxon>
    </lineage>
</organism>
<comment type="caution">
    <text evidence="2">The sequence shown here is derived from an EMBL/GenBank/DDBJ whole genome shotgun (WGS) entry which is preliminary data.</text>
</comment>
<evidence type="ECO:0000256" key="1">
    <source>
        <dbReference type="SAM" id="MobiDB-lite"/>
    </source>
</evidence>
<dbReference type="AlphaFoldDB" id="A0AAD5V2I1"/>
<feature type="region of interest" description="Disordered" evidence="1">
    <location>
        <begin position="1"/>
        <end position="84"/>
    </location>
</feature>
<feature type="compositionally biased region" description="Pro residues" evidence="1">
    <location>
        <begin position="40"/>
        <end position="56"/>
    </location>
</feature>
<gene>
    <name evidence="2" type="ORF">NLI96_g6562</name>
</gene>
<sequence length="218" mass="24120">MAMDRPQRKAAERSPYGRKQDPDARRKLSLPRRPANAGAPPTPTPPTRTPPSPTPAPRTRTVKPSLPNNQAGPKATPVPSPAQILSNAACHQNGNYRPQPLPEGSSQVSQAQARYVWPQATMLSTPSGTGQATSQTSQTSDLAEELTRVIKALPPDLQKAIDLAKDDINWDELLMKADLDKYTGDKLVEVFGIFYHVKELWKMEKEQRLAQRQGEERK</sequence>
<proteinExistence type="predicted"/>
<feature type="compositionally biased region" description="Basic and acidic residues" evidence="1">
    <location>
        <begin position="1"/>
        <end position="12"/>
    </location>
</feature>
<protein>
    <submittedName>
        <fullName evidence="2">Uncharacterized protein</fullName>
    </submittedName>
</protein>
<evidence type="ECO:0000313" key="2">
    <source>
        <dbReference type="EMBL" id="KAJ3483061.1"/>
    </source>
</evidence>
<name>A0AAD5V2I1_9APHY</name>
<keyword evidence="3" id="KW-1185">Reference proteome</keyword>
<accession>A0AAD5V2I1</accession>